<dbReference type="InterPro" id="IPR003607">
    <property type="entry name" value="HD/PDEase_dom"/>
</dbReference>
<keyword evidence="4" id="KW-0548">Nucleotidyltransferase</keyword>
<dbReference type="InterPro" id="IPR043128">
    <property type="entry name" value="Rev_trsase/Diguanyl_cyclase"/>
</dbReference>
<feature type="transmembrane region" description="Helical" evidence="1">
    <location>
        <begin position="42"/>
        <end position="61"/>
    </location>
</feature>
<evidence type="ECO:0000313" key="5">
    <source>
        <dbReference type="Proteomes" id="UP001589867"/>
    </source>
</evidence>
<name>A0ABV6M9B4_9ACTN</name>
<comment type="caution">
    <text evidence="4">The sequence shown here is derived from an EMBL/GenBank/DDBJ whole genome shotgun (WGS) entry which is preliminary data.</text>
</comment>
<feature type="transmembrane region" description="Helical" evidence="1">
    <location>
        <begin position="201"/>
        <end position="223"/>
    </location>
</feature>
<proteinExistence type="predicted"/>
<dbReference type="PROSITE" id="PS50887">
    <property type="entry name" value="GGDEF"/>
    <property type="match status" value="1"/>
</dbReference>
<evidence type="ECO:0000259" key="2">
    <source>
        <dbReference type="PROSITE" id="PS50887"/>
    </source>
</evidence>
<dbReference type="Pfam" id="PF00990">
    <property type="entry name" value="GGDEF"/>
    <property type="match status" value="1"/>
</dbReference>
<feature type="domain" description="HD-GYP" evidence="3">
    <location>
        <begin position="511"/>
        <end position="708"/>
    </location>
</feature>
<dbReference type="Pfam" id="PF13487">
    <property type="entry name" value="HD_5"/>
    <property type="match status" value="1"/>
</dbReference>
<dbReference type="InterPro" id="IPR029787">
    <property type="entry name" value="Nucleotide_cyclase"/>
</dbReference>
<keyword evidence="1" id="KW-0472">Membrane</keyword>
<feature type="domain" description="GGDEF" evidence="2">
    <location>
        <begin position="368"/>
        <end position="506"/>
    </location>
</feature>
<dbReference type="PANTHER" id="PTHR45138:SF9">
    <property type="entry name" value="DIGUANYLATE CYCLASE DGCM-RELATED"/>
    <property type="match status" value="1"/>
</dbReference>
<feature type="transmembrane region" description="Helical" evidence="1">
    <location>
        <begin position="292"/>
        <end position="311"/>
    </location>
</feature>
<dbReference type="EC" id="2.7.7.65" evidence="4"/>
<evidence type="ECO:0000313" key="4">
    <source>
        <dbReference type="EMBL" id="MFC0531278.1"/>
    </source>
</evidence>
<dbReference type="EMBL" id="JBHLUH010000058">
    <property type="protein sequence ID" value="MFC0531278.1"/>
    <property type="molecule type" value="Genomic_DNA"/>
</dbReference>
<dbReference type="RefSeq" id="WP_377255421.1">
    <property type="nucleotide sequence ID" value="NZ_JBHLUH010000058.1"/>
</dbReference>
<feature type="transmembrane region" description="Helical" evidence="1">
    <location>
        <begin position="73"/>
        <end position="96"/>
    </location>
</feature>
<keyword evidence="1" id="KW-1133">Transmembrane helix</keyword>
<organism evidence="4 5">
    <name type="scientific">Phytohabitans kaempferiae</name>
    <dbReference type="NCBI Taxonomy" id="1620943"/>
    <lineage>
        <taxon>Bacteria</taxon>
        <taxon>Bacillati</taxon>
        <taxon>Actinomycetota</taxon>
        <taxon>Actinomycetes</taxon>
        <taxon>Micromonosporales</taxon>
        <taxon>Micromonosporaceae</taxon>
    </lineage>
</organism>
<keyword evidence="5" id="KW-1185">Reference proteome</keyword>
<dbReference type="SUPFAM" id="SSF55073">
    <property type="entry name" value="Nucleotide cyclase"/>
    <property type="match status" value="1"/>
</dbReference>
<dbReference type="InterPro" id="IPR000160">
    <property type="entry name" value="GGDEF_dom"/>
</dbReference>
<feature type="transmembrane region" description="Helical" evidence="1">
    <location>
        <begin position="167"/>
        <end position="189"/>
    </location>
</feature>
<feature type="transmembrane region" description="Helical" evidence="1">
    <location>
        <begin position="268"/>
        <end position="286"/>
    </location>
</feature>
<evidence type="ECO:0000259" key="3">
    <source>
        <dbReference type="PROSITE" id="PS51832"/>
    </source>
</evidence>
<dbReference type="SMART" id="SM00471">
    <property type="entry name" value="HDc"/>
    <property type="match status" value="1"/>
</dbReference>
<feature type="transmembrane region" description="Helical" evidence="1">
    <location>
        <begin position="108"/>
        <end position="131"/>
    </location>
</feature>
<feature type="transmembrane region" description="Helical" evidence="1">
    <location>
        <begin position="138"/>
        <end position="161"/>
    </location>
</feature>
<dbReference type="NCBIfam" id="TIGR00254">
    <property type="entry name" value="GGDEF"/>
    <property type="match status" value="1"/>
</dbReference>
<keyword evidence="4" id="KW-0808">Transferase</keyword>
<dbReference type="CDD" id="cd01949">
    <property type="entry name" value="GGDEF"/>
    <property type="match status" value="1"/>
</dbReference>
<dbReference type="Gene3D" id="3.30.70.270">
    <property type="match status" value="1"/>
</dbReference>
<protein>
    <submittedName>
        <fullName evidence="4">Diguanylate cyclase</fullName>
        <ecNumber evidence="4">2.7.7.65</ecNumber>
    </submittedName>
</protein>
<dbReference type="GO" id="GO:0052621">
    <property type="term" value="F:diguanylate cyclase activity"/>
    <property type="evidence" value="ECO:0007669"/>
    <property type="project" value="UniProtKB-EC"/>
</dbReference>
<dbReference type="PANTHER" id="PTHR45138">
    <property type="entry name" value="REGULATORY COMPONENTS OF SENSORY TRANSDUCTION SYSTEM"/>
    <property type="match status" value="1"/>
</dbReference>
<gene>
    <name evidence="4" type="ORF">ACFFIA_26910</name>
</gene>
<sequence>MRVEVEQRRSMRLAVAAAAAWLALYALLTALSQGSEPLGRFVANVVYVVPLVLLAPLSYAAARRARGRLRRAWALLTVANVLWLVGELIWSAYAYLRPGGVPSPSVADAFYLTSYAAALPAIAIGFGGTWAQRQVRCLLDAALVTLGVGAVGWALVIGPLFPGAPKAAAVIAFTQPLVSVAIVTVLVAAGLCGHRAVPPSFLLAGAGFAVAALTDAGYAYLVSTHSYGDASWVNLGWQLEAVLLCLAAAVAARRPEGEPQVRQLDRDLAVLPAAVAVLSIVGIATADRLSDGRLTLSTLVISVLLVSGLLLRQVLVTRDRTRLAEALDTALREQERLAVTDGLTGLHNRRFFQEMLRLEAERAERDGAPLSIVIVDLDRFKKVNDTCGHPAGDRVLTEVADRIRRAVRPNDLVARYGGEEFVCLLPGAGEETALEVAEQVRRALSRSPFAVPGGREVRLTASLGVASAGTRGGRPHGDLEGLIHDADGALYRARTRGRDQVAAASRLADLALDTDPDLPPALVWLADQIDAKLGSHEHSTAVSRWALLTGARLGLHQAALRRTAAAARLHDIGKINVDDAILTKPGRLSQAEWDVLRRHPQEGARLLTELSDRADLAPLVGAHHERFDGAGYPQGLRGEGIPIEARIIAVCDSWAAMRADRAYAAARSETEARHQIERGRGTQFDPEVVDAFLALLDGGAIDELALLRHTAPAPNPVVSTVVP</sequence>
<dbReference type="SMART" id="SM00267">
    <property type="entry name" value="GGDEF"/>
    <property type="match status" value="1"/>
</dbReference>
<dbReference type="InterPro" id="IPR050469">
    <property type="entry name" value="Diguanylate_Cyclase"/>
</dbReference>
<reference evidence="4 5" key="1">
    <citation type="submission" date="2024-09" db="EMBL/GenBank/DDBJ databases">
        <authorList>
            <person name="Sun Q."/>
            <person name="Mori K."/>
        </authorList>
    </citation>
    <scope>NUCLEOTIDE SEQUENCE [LARGE SCALE GENOMIC DNA]</scope>
    <source>
        <strain evidence="4 5">TBRC 3947</strain>
    </source>
</reference>
<accession>A0ABV6M9B4</accession>
<evidence type="ECO:0000256" key="1">
    <source>
        <dbReference type="SAM" id="Phobius"/>
    </source>
</evidence>
<dbReference type="SUPFAM" id="SSF109604">
    <property type="entry name" value="HD-domain/PDEase-like"/>
    <property type="match status" value="1"/>
</dbReference>
<dbReference type="Gene3D" id="1.10.3210.10">
    <property type="entry name" value="Hypothetical protein af1432"/>
    <property type="match status" value="1"/>
</dbReference>
<dbReference type="InterPro" id="IPR037522">
    <property type="entry name" value="HD_GYP_dom"/>
</dbReference>
<keyword evidence="1" id="KW-0812">Transmembrane</keyword>
<dbReference type="CDD" id="cd00077">
    <property type="entry name" value="HDc"/>
    <property type="match status" value="1"/>
</dbReference>
<dbReference type="PROSITE" id="PS51832">
    <property type="entry name" value="HD_GYP"/>
    <property type="match status" value="1"/>
</dbReference>
<dbReference type="Proteomes" id="UP001589867">
    <property type="component" value="Unassembled WGS sequence"/>
</dbReference>